<name>A0A7X6BHW2_9SPHN</name>
<accession>A0A7X6BHW2</accession>
<dbReference type="Proteomes" id="UP000558192">
    <property type="component" value="Unassembled WGS sequence"/>
</dbReference>
<organism evidence="2 3">
    <name type="scientific">Sphingomonas kaistensis</name>
    <dbReference type="NCBI Taxonomy" id="298708"/>
    <lineage>
        <taxon>Bacteria</taxon>
        <taxon>Pseudomonadati</taxon>
        <taxon>Pseudomonadota</taxon>
        <taxon>Alphaproteobacteria</taxon>
        <taxon>Sphingomonadales</taxon>
        <taxon>Sphingomonadaceae</taxon>
        <taxon>Sphingomonas</taxon>
    </lineage>
</organism>
<evidence type="ECO:0000256" key="1">
    <source>
        <dbReference type="SAM" id="MobiDB-lite"/>
    </source>
</evidence>
<sequence length="70" mass="7630">MIGGRVGDGLGVGLRETIRNEFNNVWRVGTSGDGLLDYSLHMRAHEDNRLDPSPPVPTRPPHEEASHGEG</sequence>
<evidence type="ECO:0000313" key="2">
    <source>
        <dbReference type="EMBL" id="NJC06531.1"/>
    </source>
</evidence>
<feature type="compositionally biased region" description="Basic and acidic residues" evidence="1">
    <location>
        <begin position="60"/>
        <end position="70"/>
    </location>
</feature>
<evidence type="ECO:0000313" key="3">
    <source>
        <dbReference type="Proteomes" id="UP000558192"/>
    </source>
</evidence>
<proteinExistence type="predicted"/>
<gene>
    <name evidence="2" type="ORF">GGQ97_002324</name>
</gene>
<feature type="region of interest" description="Disordered" evidence="1">
    <location>
        <begin position="46"/>
        <end position="70"/>
    </location>
</feature>
<dbReference type="EMBL" id="JAATJC010000001">
    <property type="protein sequence ID" value="NJC06531.1"/>
    <property type="molecule type" value="Genomic_DNA"/>
</dbReference>
<protein>
    <submittedName>
        <fullName evidence="2">Uncharacterized protein</fullName>
    </submittedName>
</protein>
<reference evidence="2 3" key="1">
    <citation type="submission" date="2020-03" db="EMBL/GenBank/DDBJ databases">
        <title>Genomic Encyclopedia of Type Strains, Phase IV (KMG-IV): sequencing the most valuable type-strain genomes for metagenomic binning, comparative biology and taxonomic classification.</title>
        <authorList>
            <person name="Goeker M."/>
        </authorList>
    </citation>
    <scope>NUCLEOTIDE SEQUENCE [LARGE SCALE GENOMIC DNA]</scope>
    <source>
        <strain evidence="2 3">DSM 16846</strain>
    </source>
</reference>
<dbReference type="AlphaFoldDB" id="A0A7X6BHW2"/>
<keyword evidence="3" id="KW-1185">Reference proteome</keyword>
<comment type="caution">
    <text evidence="2">The sequence shown here is derived from an EMBL/GenBank/DDBJ whole genome shotgun (WGS) entry which is preliminary data.</text>
</comment>